<proteinExistence type="predicted"/>
<dbReference type="AlphaFoldDB" id="A0A3Q7I5K0"/>
<dbReference type="EnsemblPlants" id="Solyc09g075110.1.1">
    <property type="protein sequence ID" value="Solyc09g075110.1.1.1"/>
    <property type="gene ID" value="Solyc09g075110.1"/>
</dbReference>
<protein>
    <submittedName>
        <fullName evidence="1">Uncharacterized protein</fullName>
    </submittedName>
</protein>
<name>A0A3Q7I5K0_SOLLC</name>
<keyword evidence="2" id="KW-1185">Reference proteome</keyword>
<dbReference type="PaxDb" id="4081-Solyc09g075110.1.1"/>
<organism evidence="1">
    <name type="scientific">Solanum lycopersicum</name>
    <name type="common">Tomato</name>
    <name type="synonym">Lycopersicon esculentum</name>
    <dbReference type="NCBI Taxonomy" id="4081"/>
    <lineage>
        <taxon>Eukaryota</taxon>
        <taxon>Viridiplantae</taxon>
        <taxon>Streptophyta</taxon>
        <taxon>Embryophyta</taxon>
        <taxon>Tracheophyta</taxon>
        <taxon>Spermatophyta</taxon>
        <taxon>Magnoliopsida</taxon>
        <taxon>eudicotyledons</taxon>
        <taxon>Gunneridae</taxon>
        <taxon>Pentapetalae</taxon>
        <taxon>asterids</taxon>
        <taxon>lamiids</taxon>
        <taxon>Solanales</taxon>
        <taxon>Solanaceae</taxon>
        <taxon>Solanoideae</taxon>
        <taxon>Solaneae</taxon>
        <taxon>Solanum</taxon>
        <taxon>Solanum subgen. Lycopersicon</taxon>
    </lineage>
</organism>
<dbReference type="Gramene" id="Solyc09g075110.1.1">
    <property type="protein sequence ID" value="Solyc09g075110.1.1.1"/>
    <property type="gene ID" value="Solyc09g075110.1"/>
</dbReference>
<sequence length="63" mass="7382">MNGRSRASEMIDLVNFKQKWLNNIMSNKLKPRVTKMMHNVLFPSGEEIINDDHTITSRNQTIH</sequence>
<dbReference type="Proteomes" id="UP000004994">
    <property type="component" value="Chromosome 9"/>
</dbReference>
<dbReference type="InParanoid" id="A0A3Q7I5K0"/>
<evidence type="ECO:0000313" key="2">
    <source>
        <dbReference type="Proteomes" id="UP000004994"/>
    </source>
</evidence>
<dbReference type="OMA" id="WLNNIMS"/>
<reference evidence="1" key="2">
    <citation type="submission" date="2019-01" db="UniProtKB">
        <authorList>
            <consortium name="EnsemblPlants"/>
        </authorList>
    </citation>
    <scope>IDENTIFICATION</scope>
    <source>
        <strain evidence="1">cv. Heinz 1706</strain>
    </source>
</reference>
<accession>A0A3Q7I5K0</accession>
<reference evidence="1" key="1">
    <citation type="journal article" date="2012" name="Nature">
        <title>The tomato genome sequence provides insights into fleshy fruit evolution.</title>
        <authorList>
            <consortium name="Tomato Genome Consortium"/>
        </authorList>
    </citation>
    <scope>NUCLEOTIDE SEQUENCE [LARGE SCALE GENOMIC DNA]</scope>
    <source>
        <strain evidence="1">cv. Heinz 1706</strain>
    </source>
</reference>
<evidence type="ECO:0000313" key="1">
    <source>
        <dbReference type="EnsemblPlants" id="Solyc09g075110.1.1.1"/>
    </source>
</evidence>